<feature type="region of interest" description="Disordered" evidence="1">
    <location>
        <begin position="152"/>
        <end position="184"/>
    </location>
</feature>
<evidence type="ECO:0000256" key="1">
    <source>
        <dbReference type="SAM" id="MobiDB-lite"/>
    </source>
</evidence>
<dbReference type="InterPro" id="IPR006531">
    <property type="entry name" value="Gp5/Vgr_OB"/>
</dbReference>
<dbReference type="Proteomes" id="UP001049200">
    <property type="component" value="Unassembled WGS sequence"/>
</dbReference>
<evidence type="ECO:0000259" key="2">
    <source>
        <dbReference type="Pfam" id="PF04717"/>
    </source>
</evidence>
<accession>A0ABS6QZM9</accession>
<keyword evidence="4" id="KW-1185">Reference proteome</keyword>
<comment type="caution">
    <text evidence="3">The sequence shown here is derived from an EMBL/GenBank/DDBJ whole genome shotgun (WGS) entry which is preliminary data.</text>
</comment>
<evidence type="ECO:0000313" key="4">
    <source>
        <dbReference type="Proteomes" id="UP001049200"/>
    </source>
</evidence>
<dbReference type="Pfam" id="PF04717">
    <property type="entry name" value="Phage_base_V"/>
    <property type="match status" value="1"/>
</dbReference>
<feature type="compositionally biased region" description="Polar residues" evidence="1">
    <location>
        <begin position="174"/>
        <end position="184"/>
    </location>
</feature>
<protein>
    <recommendedName>
        <fullName evidence="2">Gp5/Type VI secretion system Vgr protein OB-fold domain-containing protein</fullName>
    </recommendedName>
</protein>
<organism evidence="3 4">
    <name type="scientific">Pseudomonas azerbaijanoccidentalis</name>
    <dbReference type="NCBI Taxonomy" id="2842347"/>
    <lineage>
        <taxon>Bacteria</taxon>
        <taxon>Pseudomonadati</taxon>
        <taxon>Pseudomonadota</taxon>
        <taxon>Gammaproteobacteria</taxon>
        <taxon>Pseudomonadales</taxon>
        <taxon>Pseudomonadaceae</taxon>
        <taxon>Pseudomonas</taxon>
    </lineage>
</organism>
<proteinExistence type="predicted"/>
<dbReference type="RefSeq" id="WP_217873590.1">
    <property type="nucleotide sequence ID" value="NZ_JAHSTU010000014.1"/>
</dbReference>
<dbReference type="EMBL" id="JAHSTU010000014">
    <property type="protein sequence ID" value="MBV4524390.1"/>
    <property type="molecule type" value="Genomic_DNA"/>
</dbReference>
<gene>
    <name evidence="3" type="ORF">KVG88_30410</name>
</gene>
<feature type="compositionally biased region" description="Polar residues" evidence="1">
    <location>
        <begin position="152"/>
        <end position="163"/>
    </location>
</feature>
<feature type="domain" description="Gp5/Type VI secretion system Vgr protein OB-fold" evidence="2">
    <location>
        <begin position="7"/>
        <end position="78"/>
    </location>
</feature>
<sequence>MLPNYLPGFVEAVTDNRERREIRVSFAPYTDGASEWPIAEMSYPMGDDSRGTEIRIVPGMPVWLAFRGGDERYPIIVGNRPVNTGNEQSTRRWNHDNFEFNADKDFTVNAGQHITITAAASITLAVGGTSLKLTPETIAKIAAAHNIKGPVTQTGGDITSDGISVQEHPHRDSMNGQTSPPLPS</sequence>
<reference evidence="3" key="1">
    <citation type="submission" date="2021-06" db="EMBL/GenBank/DDBJ databases">
        <title>Updating the genus Pseudomonas: Description of 43 new species and partition of the Pseudomonas putida group.</title>
        <authorList>
            <person name="Girard L."/>
            <person name="Lood C."/>
            <person name="Vandamme P."/>
            <person name="Rokni-Zadeh H."/>
            <person name="Van Noort V."/>
            <person name="Hofte M."/>
            <person name="Lavigne R."/>
            <person name="De Mot R."/>
        </authorList>
    </citation>
    <scope>NUCLEOTIDE SEQUENCE</scope>
    <source>
        <strain evidence="3">SWRI74</strain>
    </source>
</reference>
<name>A0ABS6QZM9_9PSED</name>
<evidence type="ECO:0000313" key="3">
    <source>
        <dbReference type="EMBL" id="MBV4524390.1"/>
    </source>
</evidence>